<evidence type="ECO:0000313" key="4">
    <source>
        <dbReference type="Proteomes" id="UP000799302"/>
    </source>
</evidence>
<dbReference type="InterPro" id="IPR029052">
    <property type="entry name" value="Metallo-depent_PP-like"/>
</dbReference>
<dbReference type="PANTHER" id="PTHR12905:SF0">
    <property type="entry name" value="CALCINEURIN-LIKE PHOSPHOESTERASE DOMAIN-CONTAINING PROTEIN"/>
    <property type="match status" value="1"/>
</dbReference>
<reference evidence="3" key="1">
    <citation type="journal article" date="2020" name="Stud. Mycol.">
        <title>101 Dothideomycetes genomes: a test case for predicting lifestyles and emergence of pathogens.</title>
        <authorList>
            <person name="Haridas S."/>
            <person name="Albert R."/>
            <person name="Binder M."/>
            <person name="Bloem J."/>
            <person name="Labutti K."/>
            <person name="Salamov A."/>
            <person name="Andreopoulos B."/>
            <person name="Baker S."/>
            <person name="Barry K."/>
            <person name="Bills G."/>
            <person name="Bluhm B."/>
            <person name="Cannon C."/>
            <person name="Castanera R."/>
            <person name="Culley D."/>
            <person name="Daum C."/>
            <person name="Ezra D."/>
            <person name="Gonzalez J."/>
            <person name="Henrissat B."/>
            <person name="Kuo A."/>
            <person name="Liang C."/>
            <person name="Lipzen A."/>
            <person name="Lutzoni F."/>
            <person name="Magnuson J."/>
            <person name="Mondo S."/>
            <person name="Nolan M."/>
            <person name="Ohm R."/>
            <person name="Pangilinan J."/>
            <person name="Park H.-J."/>
            <person name="Ramirez L."/>
            <person name="Alfaro M."/>
            <person name="Sun H."/>
            <person name="Tritt A."/>
            <person name="Yoshinaga Y."/>
            <person name="Zwiers L.-H."/>
            <person name="Turgeon B."/>
            <person name="Goodwin S."/>
            <person name="Spatafora J."/>
            <person name="Crous P."/>
            <person name="Grigoriev I."/>
        </authorList>
    </citation>
    <scope>NUCLEOTIDE SEQUENCE</scope>
    <source>
        <strain evidence="3">CBS 115976</strain>
    </source>
</reference>
<dbReference type="Pfam" id="PF00149">
    <property type="entry name" value="Metallophos"/>
    <property type="match status" value="1"/>
</dbReference>
<dbReference type="Gene3D" id="3.60.21.10">
    <property type="match status" value="1"/>
</dbReference>
<evidence type="ECO:0000313" key="3">
    <source>
        <dbReference type="EMBL" id="KAF2670282.1"/>
    </source>
</evidence>
<dbReference type="GO" id="GO:0016787">
    <property type="term" value="F:hydrolase activity"/>
    <property type="evidence" value="ECO:0007669"/>
    <property type="project" value="InterPro"/>
</dbReference>
<dbReference type="SUPFAM" id="SSF56300">
    <property type="entry name" value="Metallo-dependent phosphatases"/>
    <property type="match status" value="1"/>
</dbReference>
<evidence type="ECO:0000259" key="2">
    <source>
        <dbReference type="Pfam" id="PF00149"/>
    </source>
</evidence>
<gene>
    <name evidence="3" type="ORF">BT63DRAFT_424225</name>
</gene>
<feature type="domain" description="Calcineurin-like phosphoesterase" evidence="2">
    <location>
        <begin position="59"/>
        <end position="275"/>
    </location>
</feature>
<feature type="region of interest" description="Disordered" evidence="1">
    <location>
        <begin position="22"/>
        <end position="52"/>
    </location>
</feature>
<accession>A0A6A6UDP8</accession>
<dbReference type="InterPro" id="IPR051693">
    <property type="entry name" value="UPF0046_metallophosphoest"/>
</dbReference>
<protein>
    <recommendedName>
        <fullName evidence="2">Calcineurin-like phosphoesterase domain-containing protein</fullName>
    </recommendedName>
</protein>
<dbReference type="PANTHER" id="PTHR12905">
    <property type="entry name" value="METALLOPHOSPHOESTERASE"/>
    <property type="match status" value="1"/>
</dbReference>
<feature type="compositionally biased region" description="Basic residues" evidence="1">
    <location>
        <begin position="33"/>
        <end position="42"/>
    </location>
</feature>
<proteinExistence type="predicted"/>
<dbReference type="OrthoDB" id="630188at2759"/>
<dbReference type="Proteomes" id="UP000799302">
    <property type="component" value="Unassembled WGS sequence"/>
</dbReference>
<dbReference type="InterPro" id="IPR004843">
    <property type="entry name" value="Calcineurin-like_PHP"/>
</dbReference>
<sequence>MLKPAQIVRGFPFAICCQMPKTTSMSSPDAHSRGIKRSRSHNKSPLPKTNRPDLKHRVKFFIISDTHDLLPTTDPTSAFRPPPYDTDVILHCGDLTEDGMPLSISAGLKMLGGLPGELKLLIAGNHEISLDKEYWLTQTDSVSGHERAIAMVHNAAIEHGVTYLTEGMHTFTLKSGAAFSVYATPYTPKFGESAFQYESNEDRFNVTSPSWAVNVSTPASRVPAGVDIMMSHGPAKYILDNNTGTEHGSSAGCPHLRRALVRAKPKLFCFGHVHKGWGAQRLEYPKIGTTKAGEDGTGLQDEEDGLVVYPKEWVGGANQLRRQGFARISENAEQQVRDGDFGLALNAAVKSVDDAGPNPGWLVELELESR</sequence>
<name>A0A6A6UDP8_9PEZI</name>
<keyword evidence="4" id="KW-1185">Reference proteome</keyword>
<dbReference type="AlphaFoldDB" id="A0A6A6UDP8"/>
<dbReference type="EMBL" id="MU004234">
    <property type="protein sequence ID" value="KAF2670282.1"/>
    <property type="molecule type" value="Genomic_DNA"/>
</dbReference>
<organism evidence="3 4">
    <name type="scientific">Microthyrium microscopicum</name>
    <dbReference type="NCBI Taxonomy" id="703497"/>
    <lineage>
        <taxon>Eukaryota</taxon>
        <taxon>Fungi</taxon>
        <taxon>Dikarya</taxon>
        <taxon>Ascomycota</taxon>
        <taxon>Pezizomycotina</taxon>
        <taxon>Dothideomycetes</taxon>
        <taxon>Dothideomycetes incertae sedis</taxon>
        <taxon>Microthyriales</taxon>
        <taxon>Microthyriaceae</taxon>
        <taxon>Microthyrium</taxon>
    </lineage>
</organism>
<evidence type="ECO:0000256" key="1">
    <source>
        <dbReference type="SAM" id="MobiDB-lite"/>
    </source>
</evidence>